<keyword evidence="1" id="KW-0812">Transmembrane</keyword>
<dbReference type="EnsemblBacteria" id="ABF41002">
    <property type="protein sequence ID" value="ABF41002"/>
    <property type="gene ID" value="Acid345_2001"/>
</dbReference>
<dbReference type="eggNOG" id="COG4967">
    <property type="taxonomic scope" value="Bacteria"/>
</dbReference>
<reference evidence="2 3" key="1">
    <citation type="journal article" date="2009" name="Appl. Environ. Microbiol.">
        <title>Three genomes from the phylum Acidobacteria provide insight into the lifestyles of these microorganisms in soils.</title>
        <authorList>
            <person name="Ward N.L."/>
            <person name="Challacombe J.F."/>
            <person name="Janssen P.H."/>
            <person name="Henrissat B."/>
            <person name="Coutinho P.M."/>
            <person name="Wu M."/>
            <person name="Xie G."/>
            <person name="Haft D.H."/>
            <person name="Sait M."/>
            <person name="Badger J."/>
            <person name="Barabote R.D."/>
            <person name="Bradley B."/>
            <person name="Brettin T.S."/>
            <person name="Brinkac L.M."/>
            <person name="Bruce D."/>
            <person name="Creasy T."/>
            <person name="Daugherty S.C."/>
            <person name="Davidsen T.M."/>
            <person name="DeBoy R.T."/>
            <person name="Detter J.C."/>
            <person name="Dodson R.J."/>
            <person name="Durkin A.S."/>
            <person name="Ganapathy A."/>
            <person name="Gwinn-Giglio M."/>
            <person name="Han C.S."/>
            <person name="Khouri H."/>
            <person name="Kiss H."/>
            <person name="Kothari S.P."/>
            <person name="Madupu R."/>
            <person name="Nelson K.E."/>
            <person name="Nelson W.C."/>
            <person name="Paulsen I."/>
            <person name="Penn K."/>
            <person name="Ren Q."/>
            <person name="Rosovitz M.J."/>
            <person name="Selengut J.D."/>
            <person name="Shrivastava S."/>
            <person name="Sullivan S.A."/>
            <person name="Tapia R."/>
            <person name="Thompson L.S."/>
            <person name="Watkins K.L."/>
            <person name="Yang Q."/>
            <person name="Yu C."/>
            <person name="Zafar N."/>
            <person name="Zhou L."/>
            <person name="Kuske C.R."/>
        </authorList>
    </citation>
    <scope>NUCLEOTIDE SEQUENCE [LARGE SCALE GENOMIC DNA]</scope>
    <source>
        <strain evidence="2 3">Ellin345</strain>
    </source>
</reference>
<dbReference type="AlphaFoldDB" id="Q1IQ48"/>
<dbReference type="EMBL" id="CP000360">
    <property type="protein sequence ID" value="ABF41002.1"/>
    <property type="molecule type" value="Genomic_DNA"/>
</dbReference>
<gene>
    <name evidence="2" type="ordered locus">Acid345_2001</name>
</gene>
<dbReference type="RefSeq" id="WP_011522803.1">
    <property type="nucleotide sequence ID" value="NC_008009.1"/>
</dbReference>
<protein>
    <submittedName>
        <fullName evidence="2">Uncharacterized protein</fullName>
    </submittedName>
</protein>
<sequence>MKILRKRNQSGMSLLEVMIAGIVLTTGLLIGVLPMISYGVSTLRATDEDTIAKQKGRQIMESIYGARNTSELGWDSVNPVGTCTTSGTSVICGVFMTGSQPMYGAGADGIMGTADDAAAGIETAAMANGQIRTLNEFTRTVTITPYTDASGDISSTLRQIQVDVTYPWGVNGLTRTYTIRSLISQYK</sequence>
<dbReference type="HOGENOM" id="CLU_1445923_0_0_0"/>
<keyword evidence="3" id="KW-1185">Reference proteome</keyword>
<dbReference type="STRING" id="204669.Acid345_2001"/>
<evidence type="ECO:0000313" key="2">
    <source>
        <dbReference type="EMBL" id="ABF41002.1"/>
    </source>
</evidence>
<evidence type="ECO:0000313" key="3">
    <source>
        <dbReference type="Proteomes" id="UP000002432"/>
    </source>
</evidence>
<dbReference type="KEGG" id="aba:Acid345_2001"/>
<keyword evidence="1" id="KW-0472">Membrane</keyword>
<evidence type="ECO:0000256" key="1">
    <source>
        <dbReference type="SAM" id="Phobius"/>
    </source>
</evidence>
<dbReference type="Proteomes" id="UP000002432">
    <property type="component" value="Chromosome"/>
</dbReference>
<proteinExistence type="predicted"/>
<keyword evidence="1" id="KW-1133">Transmembrane helix</keyword>
<name>Q1IQ48_KORVE</name>
<accession>Q1IQ48</accession>
<organism evidence="2 3">
    <name type="scientific">Koribacter versatilis (strain Ellin345)</name>
    <dbReference type="NCBI Taxonomy" id="204669"/>
    <lineage>
        <taxon>Bacteria</taxon>
        <taxon>Pseudomonadati</taxon>
        <taxon>Acidobacteriota</taxon>
        <taxon>Terriglobia</taxon>
        <taxon>Terriglobales</taxon>
        <taxon>Candidatus Korobacteraceae</taxon>
        <taxon>Candidatus Korobacter</taxon>
    </lineage>
</organism>
<feature type="transmembrane region" description="Helical" evidence="1">
    <location>
        <begin position="12"/>
        <end position="36"/>
    </location>
</feature>